<gene>
    <name evidence="5" type="ORF">A8708_18850</name>
</gene>
<dbReference type="InterPro" id="IPR050204">
    <property type="entry name" value="AraC_XylS_family_regulators"/>
</dbReference>
<dbReference type="InterPro" id="IPR046532">
    <property type="entry name" value="DUF6597"/>
</dbReference>
<dbReference type="PANTHER" id="PTHR46796:SF13">
    <property type="entry name" value="HTH-TYPE TRANSCRIPTIONAL ACTIVATOR RHAS"/>
    <property type="match status" value="1"/>
</dbReference>
<evidence type="ECO:0000256" key="3">
    <source>
        <dbReference type="ARBA" id="ARBA00023163"/>
    </source>
</evidence>
<dbReference type="SUPFAM" id="SSF46689">
    <property type="entry name" value="Homeodomain-like"/>
    <property type="match status" value="1"/>
</dbReference>
<dbReference type="GO" id="GO:0043565">
    <property type="term" value="F:sequence-specific DNA binding"/>
    <property type="evidence" value="ECO:0007669"/>
    <property type="project" value="InterPro"/>
</dbReference>
<proteinExistence type="predicted"/>
<evidence type="ECO:0000313" key="5">
    <source>
        <dbReference type="EMBL" id="OAS20605.1"/>
    </source>
</evidence>
<dbReference type="OrthoDB" id="323290at2"/>
<reference evidence="5 6" key="1">
    <citation type="submission" date="2016-05" db="EMBL/GenBank/DDBJ databases">
        <title>Paenibacillus sp. 1ZS3-15 nov., isolated from the rhizosphere soil.</title>
        <authorList>
            <person name="Zhang X.X."/>
            <person name="Zhang J."/>
        </authorList>
    </citation>
    <scope>NUCLEOTIDE SEQUENCE [LARGE SCALE GENOMIC DNA]</scope>
    <source>
        <strain evidence="5 6">1ZS3-15</strain>
    </source>
</reference>
<dbReference type="GO" id="GO:0003700">
    <property type="term" value="F:DNA-binding transcription factor activity"/>
    <property type="evidence" value="ECO:0007669"/>
    <property type="project" value="InterPro"/>
</dbReference>
<protein>
    <recommendedName>
        <fullName evidence="4">HTH araC/xylS-type domain-containing protein</fullName>
    </recommendedName>
</protein>
<evidence type="ECO:0000259" key="4">
    <source>
        <dbReference type="PROSITE" id="PS01124"/>
    </source>
</evidence>
<dbReference type="InterPro" id="IPR009057">
    <property type="entry name" value="Homeodomain-like_sf"/>
</dbReference>
<name>A0A198AHR4_9BACL</name>
<feature type="domain" description="HTH araC/xylS-type" evidence="4">
    <location>
        <begin position="159"/>
        <end position="259"/>
    </location>
</feature>
<dbReference type="Proteomes" id="UP000078454">
    <property type="component" value="Unassembled WGS sequence"/>
</dbReference>
<keyword evidence="6" id="KW-1185">Reference proteome</keyword>
<sequence>MFIQKYTPSLILRPYLEAIMVQDDFNAVNFSNRNSVKVLPSTMTVIGIQYGQPMKLLENDKVIPMSASGITGMHATFKEYLGTGAIGTVIISFKPGGLSHFTRYPIHEFQNADISLDLVFPSKDVREMEEKLAEASSAIDRVNIVQQFLLSALRDNVDEQLVQAAAQAILQQQGSLSIERLAAQLYVSKRTLERRFNAGIGTSPKQFAGIVRFQQTIRLHYAGYDYLDIVQACGYTDHAHLSKDFKSFAGTSPEQFFRSEVQPELKRSLHENEPLSGPSEHLYY</sequence>
<dbReference type="PROSITE" id="PS01124">
    <property type="entry name" value="HTH_ARAC_FAMILY_2"/>
    <property type="match status" value="1"/>
</dbReference>
<dbReference type="SMART" id="SM00342">
    <property type="entry name" value="HTH_ARAC"/>
    <property type="match status" value="1"/>
</dbReference>
<evidence type="ECO:0000256" key="2">
    <source>
        <dbReference type="ARBA" id="ARBA00023125"/>
    </source>
</evidence>
<keyword evidence="3" id="KW-0804">Transcription</keyword>
<dbReference type="PANTHER" id="PTHR46796">
    <property type="entry name" value="HTH-TYPE TRANSCRIPTIONAL ACTIVATOR RHAS-RELATED"/>
    <property type="match status" value="1"/>
</dbReference>
<evidence type="ECO:0000313" key="6">
    <source>
        <dbReference type="Proteomes" id="UP000078454"/>
    </source>
</evidence>
<dbReference type="Gene3D" id="1.10.10.60">
    <property type="entry name" value="Homeodomain-like"/>
    <property type="match status" value="1"/>
</dbReference>
<dbReference type="Pfam" id="PF20240">
    <property type="entry name" value="DUF6597"/>
    <property type="match status" value="1"/>
</dbReference>
<organism evidence="5 6">
    <name type="scientific">Paenibacillus oryzisoli</name>
    <dbReference type="NCBI Taxonomy" id="1850517"/>
    <lineage>
        <taxon>Bacteria</taxon>
        <taxon>Bacillati</taxon>
        <taxon>Bacillota</taxon>
        <taxon>Bacilli</taxon>
        <taxon>Bacillales</taxon>
        <taxon>Paenibacillaceae</taxon>
        <taxon>Paenibacillus</taxon>
    </lineage>
</organism>
<dbReference type="EMBL" id="LYPB01000050">
    <property type="protein sequence ID" value="OAS20605.1"/>
    <property type="molecule type" value="Genomic_DNA"/>
</dbReference>
<keyword evidence="1" id="KW-0805">Transcription regulation</keyword>
<dbReference type="InterPro" id="IPR018060">
    <property type="entry name" value="HTH_AraC"/>
</dbReference>
<dbReference type="Pfam" id="PF12833">
    <property type="entry name" value="HTH_18"/>
    <property type="match status" value="1"/>
</dbReference>
<evidence type="ECO:0000256" key="1">
    <source>
        <dbReference type="ARBA" id="ARBA00023015"/>
    </source>
</evidence>
<keyword evidence="2" id="KW-0238">DNA-binding</keyword>
<accession>A0A198AHR4</accession>
<dbReference type="AlphaFoldDB" id="A0A198AHR4"/>
<dbReference type="RefSeq" id="WP_068663230.1">
    <property type="nucleotide sequence ID" value="NZ_LYPB01000050.1"/>
</dbReference>
<comment type="caution">
    <text evidence="5">The sequence shown here is derived from an EMBL/GenBank/DDBJ whole genome shotgun (WGS) entry which is preliminary data.</text>
</comment>
<dbReference type="STRING" id="1850517.A8708_18850"/>